<keyword evidence="1" id="KW-0812">Transmembrane</keyword>
<protein>
    <recommendedName>
        <fullName evidence="4">PH domain-containing protein</fullName>
    </recommendedName>
</protein>
<feature type="transmembrane region" description="Helical" evidence="1">
    <location>
        <begin position="163"/>
        <end position="182"/>
    </location>
</feature>
<feature type="transmembrane region" description="Helical" evidence="1">
    <location>
        <begin position="21"/>
        <end position="44"/>
    </location>
</feature>
<keyword evidence="1" id="KW-0472">Membrane</keyword>
<dbReference type="RefSeq" id="WP_168131127.1">
    <property type="nucleotide sequence ID" value="NZ_BMVZ01000002.1"/>
</dbReference>
<evidence type="ECO:0000313" key="2">
    <source>
        <dbReference type="EMBL" id="NJP13912.1"/>
    </source>
</evidence>
<name>A0ABX0YPK1_STRTL</name>
<reference evidence="2 3" key="1">
    <citation type="submission" date="2020-03" db="EMBL/GenBank/DDBJ databases">
        <title>WGS of actinomycetes isolated from Thailand.</title>
        <authorList>
            <person name="Thawai C."/>
        </authorList>
    </citation>
    <scope>NUCLEOTIDE SEQUENCE [LARGE SCALE GENOMIC DNA]</scope>
    <source>
        <strain evidence="2 3">NBRC 13905</strain>
    </source>
</reference>
<dbReference type="Proteomes" id="UP000635996">
    <property type="component" value="Unassembled WGS sequence"/>
</dbReference>
<organism evidence="2 3">
    <name type="scientific">Streptomyces thermoviolaceus subsp. thermoviolaceus</name>
    <dbReference type="NCBI Taxonomy" id="66860"/>
    <lineage>
        <taxon>Bacteria</taxon>
        <taxon>Bacillati</taxon>
        <taxon>Actinomycetota</taxon>
        <taxon>Actinomycetes</taxon>
        <taxon>Kitasatosporales</taxon>
        <taxon>Streptomycetaceae</taxon>
        <taxon>Streptomyces</taxon>
    </lineage>
</organism>
<dbReference type="EMBL" id="JAATEL010000004">
    <property type="protein sequence ID" value="NJP13912.1"/>
    <property type="molecule type" value="Genomic_DNA"/>
</dbReference>
<sequence length="184" mass="20362">MRKGRERRRKREVVLRRVSMRILSWISTVGFGLLAAGLLISLTWGYDSDRMTGVIVILCVIAFCRRITCARVVLRESVVTIVNPLMTYTVPYAAIAQVRGGGGTLSLLTYAGEEVLGMGYAGSVIDGFVRSADRAAQRIEERVKPKRRKPQEAPVVKKITVSWIADFCTVCAAVCLIVHWFAGT</sequence>
<evidence type="ECO:0008006" key="4">
    <source>
        <dbReference type="Google" id="ProtNLM"/>
    </source>
</evidence>
<keyword evidence="1" id="KW-1133">Transmembrane helix</keyword>
<evidence type="ECO:0000256" key="1">
    <source>
        <dbReference type="SAM" id="Phobius"/>
    </source>
</evidence>
<proteinExistence type="predicted"/>
<feature type="transmembrane region" description="Helical" evidence="1">
    <location>
        <begin position="50"/>
        <end position="68"/>
    </location>
</feature>
<evidence type="ECO:0000313" key="3">
    <source>
        <dbReference type="Proteomes" id="UP000635996"/>
    </source>
</evidence>
<comment type="caution">
    <text evidence="2">The sequence shown here is derived from an EMBL/GenBank/DDBJ whole genome shotgun (WGS) entry which is preliminary data.</text>
</comment>
<gene>
    <name evidence="2" type="ORF">HCJ95_06280</name>
</gene>
<accession>A0ABX0YPK1</accession>
<keyword evidence="3" id="KW-1185">Reference proteome</keyword>